<evidence type="ECO:0000313" key="5">
    <source>
        <dbReference type="Proteomes" id="UP000559256"/>
    </source>
</evidence>
<feature type="domain" description="Yeast cell wall synthesis Kre9/Knh1-like N-terminal" evidence="3">
    <location>
        <begin position="41"/>
        <end position="129"/>
    </location>
</feature>
<feature type="chain" id="PRO_5034308068" description="Yeast cell wall synthesis Kre9/Knh1-like N-terminal domain-containing protein" evidence="2">
    <location>
        <begin position="22"/>
        <end position="140"/>
    </location>
</feature>
<evidence type="ECO:0000313" key="4">
    <source>
        <dbReference type="EMBL" id="KAF5362760.1"/>
    </source>
</evidence>
<dbReference type="Proteomes" id="UP000559256">
    <property type="component" value="Unassembled WGS sequence"/>
</dbReference>
<dbReference type="OrthoDB" id="2317741at2759"/>
<dbReference type="Pfam" id="PF10342">
    <property type="entry name" value="Kre9_KNH"/>
    <property type="match status" value="1"/>
</dbReference>
<comment type="caution">
    <text evidence="4">The sequence shown here is derived from an EMBL/GenBank/DDBJ whole genome shotgun (WGS) entry which is preliminary data.</text>
</comment>
<dbReference type="InterPro" id="IPR018466">
    <property type="entry name" value="Kre9/Knh1-like_N"/>
</dbReference>
<sequence length="140" mass="15139">MFFTKLAALATVLATATSSLAAAVPLEERRILDVFTPAITSPKAGDVWIVGEKRNVTWDTSSPPSQITNPNGRILLRKGETTTNVVLASNFSILLGTVEVEVPKVFLDADDYSVVLFGDSGNFSPKFTIEHNKTLSILPF</sequence>
<reference evidence="4 5" key="1">
    <citation type="journal article" date="2020" name="ISME J.">
        <title>Uncovering the hidden diversity of litter-decomposition mechanisms in mushroom-forming fungi.</title>
        <authorList>
            <person name="Floudas D."/>
            <person name="Bentzer J."/>
            <person name="Ahren D."/>
            <person name="Johansson T."/>
            <person name="Persson P."/>
            <person name="Tunlid A."/>
        </authorList>
    </citation>
    <scope>NUCLEOTIDE SEQUENCE [LARGE SCALE GENOMIC DNA]</scope>
    <source>
        <strain evidence="4 5">CBS 291.85</strain>
    </source>
</reference>
<accession>A0A8H5GDG7</accession>
<name>A0A8H5GDG7_9AGAR</name>
<gene>
    <name evidence="4" type="ORF">D9758_011685</name>
</gene>
<dbReference type="AlphaFoldDB" id="A0A8H5GDG7"/>
<keyword evidence="5" id="KW-1185">Reference proteome</keyword>
<keyword evidence="1 2" id="KW-0732">Signal</keyword>
<evidence type="ECO:0000256" key="2">
    <source>
        <dbReference type="SAM" id="SignalP"/>
    </source>
</evidence>
<protein>
    <recommendedName>
        <fullName evidence="3">Yeast cell wall synthesis Kre9/Knh1-like N-terminal domain-containing protein</fullName>
    </recommendedName>
</protein>
<organism evidence="4 5">
    <name type="scientific">Tetrapyrgos nigripes</name>
    <dbReference type="NCBI Taxonomy" id="182062"/>
    <lineage>
        <taxon>Eukaryota</taxon>
        <taxon>Fungi</taxon>
        <taxon>Dikarya</taxon>
        <taxon>Basidiomycota</taxon>
        <taxon>Agaricomycotina</taxon>
        <taxon>Agaricomycetes</taxon>
        <taxon>Agaricomycetidae</taxon>
        <taxon>Agaricales</taxon>
        <taxon>Marasmiineae</taxon>
        <taxon>Marasmiaceae</taxon>
        <taxon>Tetrapyrgos</taxon>
    </lineage>
</organism>
<evidence type="ECO:0000259" key="3">
    <source>
        <dbReference type="Pfam" id="PF10342"/>
    </source>
</evidence>
<evidence type="ECO:0000256" key="1">
    <source>
        <dbReference type="ARBA" id="ARBA00022729"/>
    </source>
</evidence>
<proteinExistence type="predicted"/>
<feature type="signal peptide" evidence="2">
    <location>
        <begin position="1"/>
        <end position="21"/>
    </location>
</feature>
<dbReference type="EMBL" id="JAACJM010000037">
    <property type="protein sequence ID" value="KAF5362760.1"/>
    <property type="molecule type" value="Genomic_DNA"/>
</dbReference>